<comment type="subunit">
    <text evidence="2">Homohexamer; trimer of dimers.</text>
</comment>
<comment type="pathway">
    <text evidence="1">Glycan metabolism.</text>
</comment>
<dbReference type="PANTHER" id="PTHR43576:SF2">
    <property type="entry name" value="INTRACELLULAR EXO-ALPHA-L-ARABINOFURANOSIDASE 2"/>
    <property type="match status" value="1"/>
</dbReference>
<dbReference type="InterPro" id="IPR013780">
    <property type="entry name" value="Glyco_hydro_b"/>
</dbReference>
<dbReference type="PANTHER" id="PTHR43576">
    <property type="entry name" value="ALPHA-L-ARABINOFURANOSIDASE C-RELATED"/>
    <property type="match status" value="1"/>
</dbReference>
<dbReference type="eggNOG" id="COG3534">
    <property type="taxonomic scope" value="Bacteria"/>
</dbReference>
<protein>
    <submittedName>
        <fullName evidence="4">Alpha-L-arabinofuranosidase</fullName>
    </submittedName>
</protein>
<evidence type="ECO:0000313" key="5">
    <source>
        <dbReference type="Proteomes" id="UP000012283"/>
    </source>
</evidence>
<dbReference type="SUPFAM" id="SSF51011">
    <property type="entry name" value="Glycosyl hydrolase domain"/>
    <property type="match status" value="1"/>
</dbReference>
<name>N4WTM4_9BACI</name>
<dbReference type="Pfam" id="PF06964">
    <property type="entry name" value="Alpha-L-AF_C"/>
    <property type="match status" value="1"/>
</dbReference>
<evidence type="ECO:0000256" key="1">
    <source>
        <dbReference type="ARBA" id="ARBA00004881"/>
    </source>
</evidence>
<dbReference type="InterPro" id="IPR017853">
    <property type="entry name" value="GH"/>
</dbReference>
<evidence type="ECO:0000313" key="4">
    <source>
        <dbReference type="EMBL" id="ENH96486.1"/>
    </source>
</evidence>
<dbReference type="GO" id="GO:0000272">
    <property type="term" value="P:polysaccharide catabolic process"/>
    <property type="evidence" value="ECO:0007669"/>
    <property type="project" value="TreeGrafter"/>
</dbReference>
<dbReference type="GO" id="GO:0046556">
    <property type="term" value="F:alpha-L-arabinofuranosidase activity"/>
    <property type="evidence" value="ECO:0007669"/>
    <property type="project" value="UniProtKB-EC"/>
</dbReference>
<proteinExistence type="predicted"/>
<dbReference type="Proteomes" id="UP000012283">
    <property type="component" value="Unassembled WGS sequence"/>
</dbReference>
<accession>N4WTM4</accession>
<comment type="caution">
    <text evidence="4">The sequence shown here is derived from an EMBL/GenBank/DDBJ whole genome shotgun (WGS) entry which is preliminary data.</text>
</comment>
<sequence>LYTEELIQNHGTIMDKYDPEKRIGMIIDEWGAWYDVEPGTNPGFLYQQNTIRDALVAGVSLNIFNQHNDRVQMANIAQTINVIQAMILTDKEKMILTPTYHVFEMYKVHQDAERLALDVETDTFGEKELPQVSASASKDDQGHVHITLCNLDKDRTADVTIDLRGIHTDHITGRTMTADEMDAHNTFENPNHVQPTEFNQFQLNGQELIAQLPDKSVTLLTIKP</sequence>
<keyword evidence="5" id="KW-1185">Reference proteome</keyword>
<gene>
    <name evidence="4" type="ORF">J416_10331</name>
</gene>
<dbReference type="AlphaFoldDB" id="N4WTM4"/>
<evidence type="ECO:0000256" key="2">
    <source>
        <dbReference type="ARBA" id="ARBA00011165"/>
    </source>
</evidence>
<dbReference type="InterPro" id="IPR010720">
    <property type="entry name" value="Alpha-L-AF_C"/>
</dbReference>
<dbReference type="PATRIC" id="fig|1308866.3.peg.2095"/>
<dbReference type="STRING" id="1308866.J416_10331"/>
<dbReference type="SUPFAM" id="SSF51445">
    <property type="entry name" value="(Trans)glycosidases"/>
    <property type="match status" value="1"/>
</dbReference>
<dbReference type="EMBL" id="APML01000041">
    <property type="protein sequence ID" value="ENH96486.1"/>
    <property type="molecule type" value="Genomic_DNA"/>
</dbReference>
<dbReference type="RefSeq" id="WP_003469889.1">
    <property type="nucleotide sequence ID" value="NZ_APML01000041.1"/>
</dbReference>
<dbReference type="Gene3D" id="3.20.20.80">
    <property type="entry name" value="Glycosidases"/>
    <property type="match status" value="1"/>
</dbReference>
<organism evidence="4 5">
    <name type="scientific">Gracilibacillus halophilus YIM-C55.5</name>
    <dbReference type="NCBI Taxonomy" id="1308866"/>
    <lineage>
        <taxon>Bacteria</taxon>
        <taxon>Bacillati</taxon>
        <taxon>Bacillota</taxon>
        <taxon>Bacilli</taxon>
        <taxon>Bacillales</taxon>
        <taxon>Bacillaceae</taxon>
        <taxon>Gracilibacillus</taxon>
    </lineage>
</organism>
<dbReference type="Gene3D" id="2.60.40.1180">
    <property type="entry name" value="Golgi alpha-mannosidase II"/>
    <property type="match status" value="1"/>
</dbReference>
<feature type="non-terminal residue" evidence="4">
    <location>
        <position position="1"/>
    </location>
</feature>
<dbReference type="GO" id="GO:0046373">
    <property type="term" value="P:L-arabinose metabolic process"/>
    <property type="evidence" value="ECO:0007669"/>
    <property type="project" value="InterPro"/>
</dbReference>
<feature type="domain" description="Alpha-L-arabinofuranosidase C-terminal" evidence="3">
    <location>
        <begin position="28"/>
        <end position="216"/>
    </location>
</feature>
<evidence type="ECO:0000259" key="3">
    <source>
        <dbReference type="SMART" id="SM00813"/>
    </source>
</evidence>
<reference evidence="4 5" key="1">
    <citation type="submission" date="2013-03" db="EMBL/GenBank/DDBJ databases">
        <title>Draft genome sequence of Gracibacillus halophilus YIM-C55.5, a moderately halophilic and thermophilic organism from the Xiaochaidamu salt lake.</title>
        <authorList>
            <person name="Sugumar T."/>
            <person name="Polireddy D.R."/>
            <person name="Antony A."/>
            <person name="Madhava Y.R."/>
            <person name="Sivakumar N."/>
        </authorList>
    </citation>
    <scope>NUCLEOTIDE SEQUENCE [LARGE SCALE GENOMIC DNA]</scope>
    <source>
        <strain evidence="4 5">YIM-C55.5</strain>
    </source>
</reference>
<dbReference type="SMART" id="SM00813">
    <property type="entry name" value="Alpha-L-AF_C"/>
    <property type="match status" value="1"/>
</dbReference>